<dbReference type="InterPro" id="IPR026960">
    <property type="entry name" value="RVT-Znf"/>
</dbReference>
<dbReference type="EMBL" id="BGPR01003913">
    <property type="protein sequence ID" value="GBM93878.1"/>
    <property type="molecule type" value="Genomic_DNA"/>
</dbReference>
<protein>
    <recommendedName>
        <fullName evidence="1">Reverse transcriptase zinc-binding domain-containing protein</fullName>
    </recommendedName>
</protein>
<dbReference type="Pfam" id="PF13966">
    <property type="entry name" value="zf-RVT"/>
    <property type="match status" value="1"/>
</dbReference>
<sequence>MNNLNQYSIEAADRLAKSVNENTEKWQIVVEENLIVAIRKKYNDMQIFSGHLDTVKKKHKLMNKTRKGDVLLSKFRTNMLPTNKLLHRFNIVSSPNCEFYVNAEETISHILFHCRRYRIHEFSS</sequence>
<feature type="domain" description="Reverse transcriptase zinc-binding" evidence="1">
    <location>
        <begin position="66"/>
        <end position="115"/>
    </location>
</feature>
<name>A0A4Y2JWI9_ARAVE</name>
<organism evidence="2 3">
    <name type="scientific">Araneus ventricosus</name>
    <name type="common">Orbweaver spider</name>
    <name type="synonym">Epeira ventricosa</name>
    <dbReference type="NCBI Taxonomy" id="182803"/>
    <lineage>
        <taxon>Eukaryota</taxon>
        <taxon>Metazoa</taxon>
        <taxon>Ecdysozoa</taxon>
        <taxon>Arthropoda</taxon>
        <taxon>Chelicerata</taxon>
        <taxon>Arachnida</taxon>
        <taxon>Araneae</taxon>
        <taxon>Araneomorphae</taxon>
        <taxon>Entelegynae</taxon>
        <taxon>Araneoidea</taxon>
        <taxon>Araneidae</taxon>
        <taxon>Araneus</taxon>
    </lineage>
</organism>
<dbReference type="OrthoDB" id="5419617at2759"/>
<evidence type="ECO:0000313" key="3">
    <source>
        <dbReference type="Proteomes" id="UP000499080"/>
    </source>
</evidence>
<reference evidence="2 3" key="1">
    <citation type="journal article" date="2019" name="Sci. Rep.">
        <title>Orb-weaving spider Araneus ventricosus genome elucidates the spidroin gene catalogue.</title>
        <authorList>
            <person name="Kono N."/>
            <person name="Nakamura H."/>
            <person name="Ohtoshi R."/>
            <person name="Moran D.A.P."/>
            <person name="Shinohara A."/>
            <person name="Yoshida Y."/>
            <person name="Fujiwara M."/>
            <person name="Mori M."/>
            <person name="Tomita M."/>
            <person name="Arakawa K."/>
        </authorList>
    </citation>
    <scope>NUCLEOTIDE SEQUENCE [LARGE SCALE GENOMIC DNA]</scope>
</reference>
<accession>A0A4Y2JWI9</accession>
<dbReference type="Proteomes" id="UP000499080">
    <property type="component" value="Unassembled WGS sequence"/>
</dbReference>
<evidence type="ECO:0000259" key="1">
    <source>
        <dbReference type="Pfam" id="PF13966"/>
    </source>
</evidence>
<gene>
    <name evidence="2" type="ORF">AVEN_213443_1</name>
</gene>
<evidence type="ECO:0000313" key="2">
    <source>
        <dbReference type="EMBL" id="GBM93878.1"/>
    </source>
</evidence>
<comment type="caution">
    <text evidence="2">The sequence shown here is derived from an EMBL/GenBank/DDBJ whole genome shotgun (WGS) entry which is preliminary data.</text>
</comment>
<proteinExistence type="predicted"/>
<dbReference type="AlphaFoldDB" id="A0A4Y2JWI9"/>
<keyword evidence="3" id="KW-1185">Reference proteome</keyword>